<dbReference type="InterPro" id="IPR005495">
    <property type="entry name" value="LptG/LptF_permease"/>
</dbReference>
<dbReference type="GO" id="GO:0043190">
    <property type="term" value="C:ATP-binding cassette (ABC) transporter complex"/>
    <property type="evidence" value="ECO:0007669"/>
    <property type="project" value="TreeGrafter"/>
</dbReference>
<keyword evidence="7 9" id="KW-0472">Membrane</keyword>
<comment type="similarity">
    <text evidence="3">Belongs to the LptF/LptG family.</text>
</comment>
<reference evidence="10" key="1">
    <citation type="submission" date="2022-05" db="EMBL/GenBank/DDBJ databases">
        <title>Single-amplified genomics reveal most streamlined microbe among free-living bacteria.</title>
        <authorList>
            <person name="Roda-Garcia J."/>
            <person name="Haro-Moreno J.M."/>
            <person name="Rodriguez-Valera F."/>
            <person name="Almagro-Moreno S."/>
            <person name="Lopez-Perez M."/>
        </authorList>
    </citation>
    <scope>NUCLEOTIDE SEQUENCE</scope>
    <source>
        <strain evidence="10">TMED112-D2-2</strain>
    </source>
</reference>
<feature type="transmembrane region" description="Helical" evidence="9">
    <location>
        <begin position="47"/>
        <end position="76"/>
    </location>
</feature>
<keyword evidence="11" id="KW-1185">Reference proteome</keyword>
<dbReference type="EMBL" id="CP097966">
    <property type="protein sequence ID" value="URQ63406.1"/>
    <property type="molecule type" value="Genomic_DNA"/>
</dbReference>
<evidence type="ECO:0000256" key="3">
    <source>
        <dbReference type="ARBA" id="ARBA00007725"/>
    </source>
</evidence>
<dbReference type="Pfam" id="PF03739">
    <property type="entry name" value="LptF_LptG"/>
    <property type="match status" value="1"/>
</dbReference>
<name>A0A9Q8X4E5_9GAMM</name>
<sequence length="337" mass="38550">MIISRYIRNEIIVNICWISLVLFGLVLFSRFNIFLGQAQVGKMSSEIIFIVLALFSPELLSIVFPISVFLAIGFVLTPIYKSRYAVLEASSFSVGKLLYGQKFLLLSIFSFSLFLSLWLSPYAKNEGQKLIDVDNNFAAKIAEPKGLVQIQKNKFNVFGTKSENGYEDLIFINSDDVEKFMYGRSGYVDQQNLVLEDGFLYDNENKAISRFNVANVPLRTSTDDNYKGIVELFRNINTENFSELFSRLTIPIFCLFSAFFSLIFSTFSNFLGREKCYLILALTNILYLMFVLSSLGSFSTSLVAIFFDYFTVHIVYLLLLSSLFFKRTKRFLGYEGL</sequence>
<evidence type="ECO:0000256" key="2">
    <source>
        <dbReference type="ARBA" id="ARBA00004651"/>
    </source>
</evidence>
<dbReference type="Proteomes" id="UP001056381">
    <property type="component" value="Chromosome"/>
</dbReference>
<comment type="function">
    <text evidence="1">Part of the ABC transporter complex LptBFG involved in the translocation of lipopolysaccharide (LPS) from the inner membrane to the outer membrane.</text>
</comment>
<organism evidence="10 11">
    <name type="scientific">SAR86 cluster bacterium</name>
    <dbReference type="NCBI Taxonomy" id="2030880"/>
    <lineage>
        <taxon>Bacteria</taxon>
        <taxon>Pseudomonadati</taxon>
        <taxon>Pseudomonadota</taxon>
        <taxon>Gammaproteobacteria</taxon>
        <taxon>SAR86 cluster</taxon>
    </lineage>
</organism>
<evidence type="ECO:0000313" key="11">
    <source>
        <dbReference type="Proteomes" id="UP001056381"/>
    </source>
</evidence>
<comment type="subcellular location">
    <subcellularLocation>
        <location evidence="2">Cell membrane</location>
        <topology evidence="2">Multi-pass membrane protein</topology>
    </subcellularLocation>
</comment>
<evidence type="ECO:0000256" key="1">
    <source>
        <dbReference type="ARBA" id="ARBA00002265"/>
    </source>
</evidence>
<dbReference type="PANTHER" id="PTHR33529">
    <property type="entry name" value="SLR0882 PROTEIN-RELATED"/>
    <property type="match status" value="1"/>
</dbReference>
<proteinExistence type="inferred from homology"/>
<keyword evidence="6 9" id="KW-1133">Transmembrane helix</keyword>
<evidence type="ECO:0000256" key="7">
    <source>
        <dbReference type="ARBA" id="ARBA00023136"/>
    </source>
</evidence>
<feature type="transmembrane region" description="Helical" evidence="9">
    <location>
        <begin position="276"/>
        <end position="296"/>
    </location>
</feature>
<feature type="transmembrane region" description="Helical" evidence="9">
    <location>
        <begin position="12"/>
        <end position="35"/>
    </location>
</feature>
<accession>A0A9Q8X4E5</accession>
<protein>
    <submittedName>
        <fullName evidence="10">LptF/LptG family permease</fullName>
    </submittedName>
</protein>
<dbReference type="GO" id="GO:0015920">
    <property type="term" value="P:lipopolysaccharide transport"/>
    <property type="evidence" value="ECO:0007669"/>
    <property type="project" value="TreeGrafter"/>
</dbReference>
<evidence type="ECO:0000313" key="10">
    <source>
        <dbReference type="EMBL" id="URQ63406.1"/>
    </source>
</evidence>
<evidence type="ECO:0000256" key="9">
    <source>
        <dbReference type="SAM" id="Phobius"/>
    </source>
</evidence>
<evidence type="ECO:0000256" key="8">
    <source>
        <dbReference type="ARBA" id="ARBA00026081"/>
    </source>
</evidence>
<evidence type="ECO:0000256" key="6">
    <source>
        <dbReference type="ARBA" id="ARBA00022989"/>
    </source>
</evidence>
<comment type="subunit">
    <text evidence="8">Component of the lipopolysaccharide transport and assembly complex. The LptBFG transporter is composed of two ATP-binding proteins (LptB) and two transmembrane proteins (LptF and LptG).</text>
</comment>
<evidence type="ECO:0000256" key="4">
    <source>
        <dbReference type="ARBA" id="ARBA00022475"/>
    </source>
</evidence>
<gene>
    <name evidence="10" type="ORF">M9B40_01195</name>
</gene>
<feature type="transmembrane region" description="Helical" evidence="9">
    <location>
        <begin position="97"/>
        <end position="119"/>
    </location>
</feature>
<feature type="transmembrane region" description="Helical" evidence="9">
    <location>
        <begin position="244"/>
        <end position="264"/>
    </location>
</feature>
<keyword evidence="4" id="KW-1003">Cell membrane</keyword>
<feature type="transmembrane region" description="Helical" evidence="9">
    <location>
        <begin position="302"/>
        <end position="325"/>
    </location>
</feature>
<dbReference type="AlphaFoldDB" id="A0A9Q8X4E5"/>
<keyword evidence="5 9" id="KW-0812">Transmembrane</keyword>
<evidence type="ECO:0000256" key="5">
    <source>
        <dbReference type="ARBA" id="ARBA00022692"/>
    </source>
</evidence>
<dbReference type="PANTHER" id="PTHR33529:SF2">
    <property type="entry name" value="LIPOPOLYSACCHARIDE EXPORT SYSTEM PERMEASE PROTEIN LPTG"/>
    <property type="match status" value="1"/>
</dbReference>